<feature type="region of interest" description="Disordered" evidence="1">
    <location>
        <begin position="241"/>
        <end position="274"/>
    </location>
</feature>
<feature type="region of interest" description="Disordered" evidence="1">
    <location>
        <begin position="1489"/>
        <end position="1513"/>
    </location>
</feature>
<keyword evidence="3" id="KW-1185">Reference proteome</keyword>
<evidence type="ECO:0000313" key="3">
    <source>
        <dbReference type="Proteomes" id="UP000604046"/>
    </source>
</evidence>
<protein>
    <submittedName>
        <fullName evidence="2">Uncharacterized protein</fullName>
    </submittedName>
</protein>
<name>A0A812L5R8_9DINO</name>
<evidence type="ECO:0000313" key="2">
    <source>
        <dbReference type="EMBL" id="CAE7239594.1"/>
    </source>
</evidence>
<organism evidence="2 3">
    <name type="scientific">Symbiodinium natans</name>
    <dbReference type="NCBI Taxonomy" id="878477"/>
    <lineage>
        <taxon>Eukaryota</taxon>
        <taxon>Sar</taxon>
        <taxon>Alveolata</taxon>
        <taxon>Dinophyceae</taxon>
        <taxon>Suessiales</taxon>
        <taxon>Symbiodiniaceae</taxon>
        <taxon>Symbiodinium</taxon>
    </lineage>
</organism>
<feature type="region of interest" description="Disordered" evidence="1">
    <location>
        <begin position="1840"/>
        <end position="1862"/>
    </location>
</feature>
<feature type="region of interest" description="Disordered" evidence="1">
    <location>
        <begin position="461"/>
        <end position="486"/>
    </location>
</feature>
<feature type="region of interest" description="Disordered" evidence="1">
    <location>
        <begin position="304"/>
        <end position="377"/>
    </location>
</feature>
<evidence type="ECO:0000256" key="1">
    <source>
        <dbReference type="SAM" id="MobiDB-lite"/>
    </source>
</evidence>
<feature type="compositionally biased region" description="Basic and acidic residues" evidence="1">
    <location>
        <begin position="359"/>
        <end position="377"/>
    </location>
</feature>
<feature type="compositionally biased region" description="Basic and acidic residues" evidence="1">
    <location>
        <begin position="1490"/>
        <end position="1499"/>
    </location>
</feature>
<feature type="region of interest" description="Disordered" evidence="1">
    <location>
        <begin position="1021"/>
        <end position="1056"/>
    </location>
</feature>
<proteinExistence type="predicted"/>
<reference evidence="2" key="1">
    <citation type="submission" date="2021-02" db="EMBL/GenBank/DDBJ databases">
        <authorList>
            <person name="Dougan E. K."/>
            <person name="Rhodes N."/>
            <person name="Thang M."/>
            <person name="Chan C."/>
        </authorList>
    </citation>
    <scope>NUCLEOTIDE SEQUENCE</scope>
</reference>
<sequence>MSGADLQLVVHLHDTLRVVPARQIIEGMLPCGLHLPGPSRCEETWAVVLTKADFTPADNPLQCNHFLPAWPAGSVTAWEESERVAQRARELRLQILAKISETDLDYMVQIHMQDMEMLFERTACLQEMLRRLHTEAKHLARDVPGDGNCGCWTMIALKRGSPFLSLTSDDATVAEMRELRKALAAQWRDVAQEPASQEALAWRSICDVFKPMEREHEPCKIKAEQTMEHTEPQRLPCKTKIERAEPVNPEPTCPKSGPDAARHGDETPPASGMRQAEARLLRAHTPPKLSQTARKAIGAGLVVPRPESGASVPVSAELPQVKQESKQGSTQIKREPILGDILPGQNKKRRGRQPLPQDPVDRQRAQDERKQKSDKKSCLKAVRLHLAARGLTYDDHLRLHTDKAPLKGAVDCPVGGWGAMIALLHSGAMPQRCTKCMQLLAEAGFEMALLQGAAAQRLQAPAQSATAGQQRVDGTQPVKEEDKDSRMMRMRRQLAPCPDVPRAKPDILTLVGYEEDGEDKRQVVRDHPLLELLAEGEFSKRHPIRCKACKRKATQQYAVFDMISSTTLRFVKQHVNGATHVKNAAKLAQASSAAPVSRGVGSGRLPVKDAEAGPEDGNVMTQKTQMLQCQGFWVRRGPKSAKVVQLGDMFELWASYSITKVMNSSQFVKGEAGEFNHTYTYDVPSHSYVIRHHSCAAEDGSIVEKGVPPMCSVCSELGNNRSIIRMMLRFYKKYSAAKLLSARCFDPDGLSTLTEEIKSSPAYPLLSKELDDMFGLNLVALQSYVRSQFLSVAPSRWSKALGDFIAGQVMPCLKIAASTWDPRLAAPGASIRSLADKVRRNCLTSVSDVELKLACHVASGALHEHPVVQGILVAAIEQAERAKRGTSGMRGLQLSQLELSMMAEAGVSMAMAASNLHLVQQFGLSFTIPRLALNNMFAKSLPEPFLAQLNLEGLQHNCMLIENQLAVPRTSDTLSSAKPSKPARFLTLALDKTYILKGIDIIQLRAGRGYVGTAFDPAPKAGASDVDDGSKGFLPLKSPPAPEAGSADSETAPGAPEPLKWDASSLNYAHEMLEFLLWDPAVQGLPRFSACHIPTSRESSALDMLRLSGQVLAGASRVKTIVLDNATQHSYIKSFLLGQATGISSDVVQTLPFWSRVTYAPLPDCSLPRLPFKKPVVDGQVLFGLNGPAHVQKNMAGQCRSPARTIRFGKYFVDFSACLDLKMPPGAFQGYDGQSDLEAASFFNSFHYITDLVPDVAGVQVPWSLVGALLMNLTSCLAVSAVFHPGLSTRQRLENCLTSFVLLDLGAMEADKACGELGLQKGSCWLHRVTQTNVQQLVGMITVACASVGPDSPWYPWRSSELPLEQWFGYLRGQFPSSQMTIRDFLYAAGRKMQQTSCRLSKQPPQRIRSNTTEAISDAEFAMCAKRALQAALDLMASCSDTTAETLLRSYVQYCARRQDVSVDEPQEPWSEEAGEEGEFAEDFVEDEEQAPHIHKNDGEQEPSPGPSLSGSDAKCFELLNQIKARQQADNQDIDELAAMNDQQAQRLGAGGCLPPPVLDEASWQEVQGAEQGTEDNLPQTTDGHILTLADALSRAGVGDGKAKSVESALPWLWLLLTSLRAPADAHALPNPASTRRVRSKLNWHQLAEREMAIVRHLVGAPSKRTSRAAAWRALAASLKEQSANTDASELEECATGAIVLFVPTGSVQWQVGCILTVWRKTARGCKPTHLPTPMQAVKCMRVVAMQPKQGEPEGTFVASACSHAAVCAVHRVALILKTEVLTPALDGLSCRLTPLSLEIVQKAHQFTSWEEQLQGKLPAETACGDDGRATGDAQDATVAEAPAAGSTDDARTSKKPPVSKIQQQLRKGLVRHMTLKAKASKKKKDIIAVPANFARTKLGEQLIQQELQKLLEMDSLHHPSRPILDSEGRVKLRGGKIGPTWEELLLRAPAHVSQRFTKIRQREAYGRAVHALFVKITAKLAGEAHSRQELVWD</sequence>
<dbReference type="OrthoDB" id="419420at2759"/>
<gene>
    <name evidence="2" type="ORF">SNAT2548_LOCUS10652</name>
</gene>
<comment type="caution">
    <text evidence="2">The sequence shown here is derived from an EMBL/GenBank/DDBJ whole genome shotgun (WGS) entry which is preliminary data.</text>
</comment>
<dbReference type="Proteomes" id="UP000604046">
    <property type="component" value="Unassembled WGS sequence"/>
</dbReference>
<dbReference type="EMBL" id="CAJNDS010000890">
    <property type="protein sequence ID" value="CAE7239594.1"/>
    <property type="molecule type" value="Genomic_DNA"/>
</dbReference>
<accession>A0A812L5R8</accession>